<dbReference type="InterPro" id="IPR002575">
    <property type="entry name" value="Aminoglycoside_PTrfase"/>
</dbReference>
<organism evidence="4 5">
    <name type="scientific">Pseudaquabacterium pictum</name>
    <dbReference type="NCBI Taxonomy" id="2315236"/>
    <lineage>
        <taxon>Bacteria</taxon>
        <taxon>Pseudomonadati</taxon>
        <taxon>Pseudomonadota</taxon>
        <taxon>Betaproteobacteria</taxon>
        <taxon>Burkholderiales</taxon>
        <taxon>Sphaerotilaceae</taxon>
        <taxon>Pseudaquabacterium</taxon>
    </lineage>
</organism>
<keyword evidence="1" id="KW-0547">Nucleotide-binding</keyword>
<sequence>MSSALPASSSHQPPAATGVAWPDAQREAAFWRWFTPLAAQLGLQADSLAPASADASFRRYLRVQAADGSSRIVMDAPPPQEDVRPFIDIAGRIAAAGLHAPAVLASDADQGFVLLADLGRQLYLPTLQAAAPDQADQLMREAVTALVHWQRHMDGTGLPAYDDALLRRELALFPDWCVQREHGITWTATQQATWDRLCDTLVASALAQPTVVVHRDWMPRNLMIATPNPGILDFQDAVVGPITYDIASLLRDAFHSWDEAQEIDWAARWWQQARAAGLFGEHDFATDFGECWRALEWMGLQRHLKVLGIFCRLKHRDGKPAYAADLPRFFAYATKVALRYRELKPLVGLIEPMTGALTTTAFSLR</sequence>
<protein>
    <recommendedName>
        <fullName evidence="3">Aminoglycoside phosphotransferase domain-containing protein</fullName>
    </recommendedName>
</protein>
<dbReference type="Gene3D" id="3.90.1200.10">
    <property type="match status" value="1"/>
</dbReference>
<dbReference type="InterPro" id="IPR011009">
    <property type="entry name" value="Kinase-like_dom_sf"/>
</dbReference>
<reference evidence="5" key="1">
    <citation type="submission" date="2019-03" db="EMBL/GenBank/DDBJ databases">
        <title>Aquabacterium pictum sp.nov., the first bacteriochlorophyll a-containing freshwater bacterium in the genus Aquabacterium of the class Betaproteobacteria.</title>
        <authorList>
            <person name="Hirose S."/>
            <person name="Tank M."/>
            <person name="Hara E."/>
            <person name="Tamaki H."/>
            <person name="Takaichi S."/>
            <person name="Haruta S."/>
            <person name="Hanada S."/>
        </authorList>
    </citation>
    <scope>NUCLEOTIDE SEQUENCE [LARGE SCALE GENOMIC DNA]</scope>
    <source>
        <strain evidence="5">W35</strain>
    </source>
</reference>
<dbReference type="Proteomes" id="UP000301751">
    <property type="component" value="Unassembled WGS sequence"/>
</dbReference>
<dbReference type="Gene3D" id="3.30.200.20">
    <property type="entry name" value="Phosphorylase Kinase, domain 1"/>
    <property type="match status" value="1"/>
</dbReference>
<dbReference type="GO" id="GO:0005524">
    <property type="term" value="F:ATP binding"/>
    <property type="evidence" value="ECO:0007669"/>
    <property type="project" value="UniProtKB-KW"/>
</dbReference>
<evidence type="ECO:0000256" key="2">
    <source>
        <dbReference type="ARBA" id="ARBA00022840"/>
    </source>
</evidence>
<name>A0A480AXT8_9BURK</name>
<dbReference type="AlphaFoldDB" id="A0A480AXT8"/>
<proteinExistence type="predicted"/>
<keyword evidence="5" id="KW-1185">Reference proteome</keyword>
<dbReference type="Pfam" id="PF01636">
    <property type="entry name" value="APH"/>
    <property type="match status" value="1"/>
</dbReference>
<keyword evidence="2" id="KW-0067">ATP-binding</keyword>
<evidence type="ECO:0000256" key="1">
    <source>
        <dbReference type="ARBA" id="ARBA00022741"/>
    </source>
</evidence>
<evidence type="ECO:0000259" key="3">
    <source>
        <dbReference type="Pfam" id="PF01636"/>
    </source>
</evidence>
<dbReference type="SUPFAM" id="SSF56112">
    <property type="entry name" value="Protein kinase-like (PK-like)"/>
    <property type="match status" value="1"/>
</dbReference>
<accession>A0A480AXT8</accession>
<dbReference type="OrthoDB" id="9809275at2"/>
<evidence type="ECO:0000313" key="4">
    <source>
        <dbReference type="EMBL" id="GCL65770.1"/>
    </source>
</evidence>
<evidence type="ECO:0000313" key="5">
    <source>
        <dbReference type="Proteomes" id="UP000301751"/>
    </source>
</evidence>
<dbReference type="PANTHER" id="PTHR33540:SF1">
    <property type="entry name" value="N-ACETYLMURAMATE_N-ACETYLGLUCOSAMINE KINASE"/>
    <property type="match status" value="1"/>
</dbReference>
<dbReference type="RefSeq" id="WP_137735478.1">
    <property type="nucleotide sequence ID" value="NZ_BJCL01000020.1"/>
</dbReference>
<feature type="domain" description="Aminoglycoside phosphotransferase" evidence="3">
    <location>
        <begin position="48"/>
        <end position="273"/>
    </location>
</feature>
<comment type="caution">
    <text evidence="4">The sequence shown here is derived from an EMBL/GenBank/DDBJ whole genome shotgun (WGS) entry which is preliminary data.</text>
</comment>
<dbReference type="EMBL" id="BJCL01000020">
    <property type="protein sequence ID" value="GCL65770.1"/>
    <property type="molecule type" value="Genomic_DNA"/>
</dbReference>
<gene>
    <name evidence="4" type="ORF">AQPW35_48510</name>
</gene>
<dbReference type="PANTHER" id="PTHR33540">
    <property type="entry name" value="TRNA THREONYLCARBAMOYLADENOSINE BIOSYNTHESIS PROTEIN TSAE"/>
    <property type="match status" value="1"/>
</dbReference>